<gene>
    <name evidence="3" type="ORF">AC631_04798</name>
</gene>
<dbReference type="Gene3D" id="2.60.40.1730">
    <property type="entry name" value="tricorn interacting facor f3 domain"/>
    <property type="match status" value="1"/>
</dbReference>
<sequence>MEAVISSHRPTQSPEVDPSTLSNYTNFDVKETDLQFKVLFDEEKVDGVVVFDLLSLNETEEVVLDTSYLEIHNVRVNEKEISEYQVKDRAEPLGSALVIKYAFKKNASVKLEIKFSTTSKCTALQFLSKEATDGKKAPYLFSQCQAIHARSLFPCFDTPA</sequence>
<evidence type="ECO:0000259" key="2">
    <source>
        <dbReference type="Pfam" id="PF17900"/>
    </source>
</evidence>
<feature type="non-terminal residue" evidence="3">
    <location>
        <position position="160"/>
    </location>
</feature>
<feature type="compositionally biased region" description="Polar residues" evidence="1">
    <location>
        <begin position="8"/>
        <end position="22"/>
    </location>
</feature>
<dbReference type="InterPro" id="IPR042097">
    <property type="entry name" value="Aminopeptidase_N-like_N_sf"/>
</dbReference>
<dbReference type="PANTHER" id="PTHR45726:SF3">
    <property type="entry name" value="LEUKOTRIENE A-4 HYDROLASE"/>
    <property type="match status" value="1"/>
</dbReference>
<dbReference type="Proteomes" id="UP000054251">
    <property type="component" value="Unassembled WGS sequence"/>
</dbReference>
<dbReference type="GO" id="GO:0004301">
    <property type="term" value="F:epoxide hydrolase activity"/>
    <property type="evidence" value="ECO:0007669"/>
    <property type="project" value="TreeGrafter"/>
</dbReference>
<keyword evidence="4" id="KW-1185">Reference proteome</keyword>
<dbReference type="Pfam" id="PF17900">
    <property type="entry name" value="Peptidase_M1_N"/>
    <property type="match status" value="1"/>
</dbReference>
<comment type="caution">
    <text evidence="3">The sequence shown here is derived from an EMBL/GenBank/DDBJ whole genome shotgun (WGS) entry which is preliminary data.</text>
</comment>
<dbReference type="InterPro" id="IPR045357">
    <property type="entry name" value="Aminopeptidase_N-like_N"/>
</dbReference>
<dbReference type="EMBL" id="LMYN01000143">
    <property type="protein sequence ID" value="KRZ99431.1"/>
    <property type="molecule type" value="Genomic_DNA"/>
</dbReference>
<dbReference type="GO" id="GO:0005829">
    <property type="term" value="C:cytosol"/>
    <property type="evidence" value="ECO:0007669"/>
    <property type="project" value="TreeGrafter"/>
</dbReference>
<organism evidence="3 4">
    <name type="scientific">Debaryomyces fabryi</name>
    <dbReference type="NCBI Taxonomy" id="58627"/>
    <lineage>
        <taxon>Eukaryota</taxon>
        <taxon>Fungi</taxon>
        <taxon>Dikarya</taxon>
        <taxon>Ascomycota</taxon>
        <taxon>Saccharomycotina</taxon>
        <taxon>Pichiomycetes</taxon>
        <taxon>Debaryomycetaceae</taxon>
        <taxon>Debaryomyces</taxon>
    </lineage>
</organism>
<evidence type="ECO:0000313" key="4">
    <source>
        <dbReference type="Proteomes" id="UP000054251"/>
    </source>
</evidence>
<dbReference type="RefSeq" id="XP_015465534.1">
    <property type="nucleotide sequence ID" value="XM_015613627.1"/>
</dbReference>
<dbReference type="SUPFAM" id="SSF63737">
    <property type="entry name" value="Leukotriene A4 hydrolase N-terminal domain"/>
    <property type="match status" value="1"/>
</dbReference>
<dbReference type="GO" id="GO:0004177">
    <property type="term" value="F:aminopeptidase activity"/>
    <property type="evidence" value="ECO:0007669"/>
    <property type="project" value="TreeGrafter"/>
</dbReference>
<dbReference type="InterPro" id="IPR034015">
    <property type="entry name" value="M1_LTA4H"/>
</dbReference>
<feature type="region of interest" description="Disordered" evidence="1">
    <location>
        <begin position="1"/>
        <end position="22"/>
    </location>
</feature>
<dbReference type="GeneID" id="26841807"/>
<reference evidence="3 4" key="1">
    <citation type="submission" date="2015-11" db="EMBL/GenBank/DDBJ databases">
        <title>The genome of Debaryomyces fabryi.</title>
        <authorList>
            <person name="Tafer H."/>
            <person name="Lopandic K."/>
        </authorList>
    </citation>
    <scope>NUCLEOTIDE SEQUENCE [LARGE SCALE GENOMIC DNA]</scope>
    <source>
        <strain evidence="3 4">CBS 789</strain>
    </source>
</reference>
<accession>A0A0V1PT53</accession>
<evidence type="ECO:0000313" key="3">
    <source>
        <dbReference type="EMBL" id="KRZ99431.1"/>
    </source>
</evidence>
<feature type="domain" description="Aminopeptidase N-like N-terminal" evidence="2">
    <location>
        <begin position="33"/>
        <end position="160"/>
    </location>
</feature>
<proteinExistence type="predicted"/>
<dbReference type="AlphaFoldDB" id="A0A0V1PT53"/>
<protein>
    <recommendedName>
        <fullName evidence="2">Aminopeptidase N-like N-terminal domain-containing protein</fullName>
    </recommendedName>
</protein>
<dbReference type="PANTHER" id="PTHR45726">
    <property type="entry name" value="LEUKOTRIENE A-4 HYDROLASE"/>
    <property type="match status" value="1"/>
</dbReference>
<evidence type="ECO:0000256" key="1">
    <source>
        <dbReference type="SAM" id="MobiDB-lite"/>
    </source>
</evidence>
<dbReference type="OrthoDB" id="79562at2759"/>
<name>A0A0V1PT53_9ASCO</name>